<protein>
    <recommendedName>
        <fullName evidence="3">DUF3810 domain-containing protein</fullName>
    </recommendedName>
</protein>
<dbReference type="Pfam" id="PF12725">
    <property type="entry name" value="DUF3810"/>
    <property type="match status" value="1"/>
</dbReference>
<gene>
    <name evidence="2" type="ORF">CNLFYP112_02701</name>
</gene>
<feature type="transmembrane region" description="Helical" evidence="1">
    <location>
        <begin position="70"/>
        <end position="95"/>
    </location>
</feature>
<proteinExistence type="predicted"/>
<dbReference type="AlphaFoldDB" id="A0A6N2VG61"/>
<evidence type="ECO:0000313" key="2">
    <source>
        <dbReference type="EMBL" id="VYT29364.1"/>
    </source>
</evidence>
<sequence>MKNKRSKKKCIRSSDALFSTVERLKAGLLLLILAVFFQFLARNVNGFAQWYATSIYKILVTIISRVCSVFPFSIVEILLYVLLVVLAAGVMRGIYRICRKTEKPSTIALKGSSWVCLLVGGLFFIYTMTCGINYHRTSFAEEAGITDAEYSQEELVQLAEYLTEEVNELADTVPRTKEGIFVLKGNTEKEVVRSMEHLAETYSVLEGYYPNPKPVWISEILSYQHLTGVYSPFTIEANYNADMTDYNIPFTMCHELSHLRGFMSEDETNFIAYLSCIKSESEEFRYSGFLSGWLYVTNALYGENTEKYEELCERLNINALKDLQANNSFWDKYDGITAEVADRVNDIYLKANRQIDGVKSYGKVVDLMLGYQRIMQ</sequence>
<dbReference type="EMBL" id="CACRTG010000028">
    <property type="protein sequence ID" value="VYT29364.1"/>
    <property type="molecule type" value="Genomic_DNA"/>
</dbReference>
<reference evidence="2" key="1">
    <citation type="submission" date="2019-11" db="EMBL/GenBank/DDBJ databases">
        <authorList>
            <person name="Feng L."/>
        </authorList>
    </citation>
    <scope>NUCLEOTIDE SEQUENCE</scope>
    <source>
        <strain evidence="2">CnexileLFYP112</strain>
    </source>
</reference>
<keyword evidence="1" id="KW-0812">Transmembrane</keyword>
<keyword evidence="1" id="KW-1133">Transmembrane helix</keyword>
<dbReference type="InterPro" id="IPR024294">
    <property type="entry name" value="DUF3810"/>
</dbReference>
<evidence type="ECO:0000256" key="1">
    <source>
        <dbReference type="SAM" id="Phobius"/>
    </source>
</evidence>
<organism evidence="2">
    <name type="scientific">[Clostridium] nexile</name>
    <dbReference type="NCBI Taxonomy" id="29361"/>
    <lineage>
        <taxon>Bacteria</taxon>
        <taxon>Bacillati</taxon>
        <taxon>Bacillota</taxon>
        <taxon>Clostridia</taxon>
        <taxon>Lachnospirales</taxon>
        <taxon>Lachnospiraceae</taxon>
        <taxon>Tyzzerella</taxon>
    </lineage>
</organism>
<accession>A0A6N2VG61</accession>
<feature type="transmembrane region" description="Helical" evidence="1">
    <location>
        <begin position="107"/>
        <end position="128"/>
    </location>
</feature>
<keyword evidence="1" id="KW-0472">Membrane</keyword>
<evidence type="ECO:0008006" key="3">
    <source>
        <dbReference type="Google" id="ProtNLM"/>
    </source>
</evidence>
<name>A0A6N2VG61_9FIRM</name>